<evidence type="ECO:0000313" key="2">
    <source>
        <dbReference type="EMBL" id="RQD85933.1"/>
    </source>
</evidence>
<gene>
    <name evidence="2" type="ORF">D5R95_04215</name>
</gene>
<feature type="transmembrane region" description="Helical" evidence="1">
    <location>
        <begin position="36"/>
        <end position="57"/>
    </location>
</feature>
<dbReference type="Proteomes" id="UP000284763">
    <property type="component" value="Unassembled WGS sequence"/>
</dbReference>
<accession>A0A3R7VUA2</accession>
<comment type="caution">
    <text evidence="2">The sequence shown here is derived from an EMBL/GenBank/DDBJ whole genome shotgun (WGS) entry which is preliminary data.</text>
</comment>
<protein>
    <submittedName>
        <fullName evidence="2">DUF1294 domain-containing protein</fullName>
    </submittedName>
</protein>
<keyword evidence="1" id="KW-0472">Membrane</keyword>
<reference evidence="2 3" key="1">
    <citation type="submission" date="2018-08" db="EMBL/GenBank/DDBJ databases">
        <title>The metabolism and importance of syntrophic acetate oxidation coupled to methane or sulfide production in haloalkaline environments.</title>
        <authorList>
            <person name="Timmers P.H.A."/>
            <person name="Vavourakis C.D."/>
            <person name="Sorokin D.Y."/>
            <person name="Sinninghe Damste J.S."/>
            <person name="Muyzer G."/>
            <person name="Stams A.J.M."/>
            <person name="Plugge C.M."/>
        </authorList>
    </citation>
    <scope>NUCLEOTIDE SEQUENCE [LARGE SCALE GENOMIC DNA]</scope>
    <source>
        <strain evidence="2">MSAO_Arc3</strain>
    </source>
</reference>
<sequence length="90" mass="10362">MDPLILFFSYLALLNIYSFYLMGADKKRAINRSRRVPEKTFFSLAFLGGSIGVFIGMNLFRHKTLHRSFSVGVPVIILVQVLFFLEFLLV</sequence>
<evidence type="ECO:0000256" key="1">
    <source>
        <dbReference type="SAM" id="Phobius"/>
    </source>
</evidence>
<dbReference type="EMBL" id="QZAB01000276">
    <property type="protein sequence ID" value="RQD85933.1"/>
    <property type="molecule type" value="Genomic_DNA"/>
</dbReference>
<keyword evidence="1" id="KW-0812">Transmembrane</keyword>
<dbReference type="InterPro" id="IPR010718">
    <property type="entry name" value="DUF1294"/>
</dbReference>
<keyword evidence="1" id="KW-1133">Transmembrane helix</keyword>
<dbReference type="AlphaFoldDB" id="A0A3R7VUA2"/>
<organism evidence="2 3">
    <name type="scientific">Methanosalsum natronophilum</name>
    <dbReference type="NCBI Taxonomy" id="768733"/>
    <lineage>
        <taxon>Archaea</taxon>
        <taxon>Methanobacteriati</taxon>
        <taxon>Methanobacteriota</taxon>
        <taxon>Stenosarchaea group</taxon>
        <taxon>Methanomicrobia</taxon>
        <taxon>Methanosarcinales</taxon>
        <taxon>Methanosarcinaceae</taxon>
        <taxon>Methanosalsum</taxon>
    </lineage>
</organism>
<proteinExistence type="predicted"/>
<evidence type="ECO:0000313" key="3">
    <source>
        <dbReference type="Proteomes" id="UP000284763"/>
    </source>
</evidence>
<name>A0A3R7VUA2_9EURY</name>
<dbReference type="Pfam" id="PF06961">
    <property type="entry name" value="DUF1294"/>
    <property type="match status" value="1"/>
</dbReference>
<feature type="transmembrane region" description="Helical" evidence="1">
    <location>
        <begin position="6"/>
        <end position="24"/>
    </location>
</feature>
<feature type="transmembrane region" description="Helical" evidence="1">
    <location>
        <begin position="69"/>
        <end position="89"/>
    </location>
</feature>